<comment type="similarity">
    <text evidence="11">Belongs to the CDP-archaeol synthase family.</text>
</comment>
<proteinExistence type="inferred from homology"/>
<keyword evidence="10 11" id="KW-1208">Phospholipid metabolism</keyword>
<keyword evidence="2 11" id="KW-0444">Lipid biosynthesis</keyword>
<dbReference type="PANTHER" id="PTHR39650:SF1">
    <property type="entry name" value="CDP-ARCHAEOL SYNTHASE"/>
    <property type="match status" value="1"/>
</dbReference>
<dbReference type="GO" id="GO:0046474">
    <property type="term" value="P:glycerophospholipid biosynthetic process"/>
    <property type="evidence" value="ECO:0007669"/>
    <property type="project" value="UniProtKB-UniRule"/>
</dbReference>
<keyword evidence="8 11" id="KW-0472">Membrane</keyword>
<dbReference type="Proteomes" id="UP000320766">
    <property type="component" value="Unassembled WGS sequence"/>
</dbReference>
<dbReference type="UniPathway" id="UPA00940"/>
<keyword evidence="6 11" id="KW-1133">Transmembrane helix</keyword>
<sequence>MNLLHLIILGIWLMLPAYVPNPAAALFGGGAPIDLGKKLKDGYRIFGDGKTFRGLIAGTLCGIAIGLIQNLLSPMMGLPSFVLPALVCLSFGALLGDLCKSFFKRRFGLRRGASLPVVDQLDLVFGSWLLCFIFVREWFLYNFNLQIIVVVLVMTPLLHISMNVIGYKMGVKKEPW</sequence>
<evidence type="ECO:0000256" key="5">
    <source>
        <dbReference type="ARBA" id="ARBA00022842"/>
    </source>
</evidence>
<comment type="cofactor">
    <cofactor evidence="11">
        <name>Mg(2+)</name>
        <dbReference type="ChEBI" id="CHEBI:18420"/>
    </cofactor>
</comment>
<protein>
    <recommendedName>
        <fullName evidence="11">CDP-archaeol synthase</fullName>
        <ecNumber evidence="11">2.7.7.67</ecNumber>
    </recommendedName>
    <alternativeName>
        <fullName evidence="11">CDP-2,3-bis-(O-geranylgeranyl)-sn-glycerol synthase</fullName>
    </alternativeName>
</protein>
<keyword evidence="7 11" id="KW-0443">Lipid metabolism</keyword>
<evidence type="ECO:0000256" key="2">
    <source>
        <dbReference type="ARBA" id="ARBA00022516"/>
    </source>
</evidence>
<feature type="transmembrane region" description="Helical" evidence="11">
    <location>
        <begin position="52"/>
        <end position="72"/>
    </location>
</feature>
<evidence type="ECO:0000256" key="10">
    <source>
        <dbReference type="ARBA" id="ARBA00023264"/>
    </source>
</evidence>
<keyword evidence="12" id="KW-0548">Nucleotidyltransferase</keyword>
<accession>A0A520KX77</accession>
<organism evidence="12 13">
    <name type="scientific">Candidatus Methanolliviera hydrocarbonicum</name>
    <dbReference type="NCBI Taxonomy" id="2491085"/>
    <lineage>
        <taxon>Archaea</taxon>
        <taxon>Methanobacteriati</taxon>
        <taxon>Methanobacteriota</taxon>
        <taxon>Candidatus Methanoliparia</taxon>
        <taxon>Candidatus Methanoliparales</taxon>
        <taxon>Candidatus Methanollivieraceae</taxon>
        <taxon>Candidatus Methanolliviera</taxon>
    </lineage>
</organism>
<feature type="transmembrane region" description="Helical" evidence="11">
    <location>
        <begin position="6"/>
        <end position="31"/>
    </location>
</feature>
<dbReference type="Pfam" id="PF01864">
    <property type="entry name" value="CarS-like"/>
    <property type="match status" value="1"/>
</dbReference>
<dbReference type="GO" id="GO:0005886">
    <property type="term" value="C:plasma membrane"/>
    <property type="evidence" value="ECO:0007669"/>
    <property type="project" value="UniProtKB-SubCell"/>
</dbReference>
<dbReference type="EC" id="2.7.7.67" evidence="11"/>
<keyword evidence="3 11" id="KW-0808">Transferase</keyword>
<keyword evidence="1 11" id="KW-1003">Cell membrane</keyword>
<dbReference type="AlphaFoldDB" id="A0A520KX77"/>
<evidence type="ECO:0000256" key="7">
    <source>
        <dbReference type="ARBA" id="ARBA00023098"/>
    </source>
</evidence>
<gene>
    <name evidence="11" type="primary">carS</name>
    <name evidence="12" type="ORF">EF807_03685</name>
</gene>
<dbReference type="PANTHER" id="PTHR39650">
    <property type="entry name" value="CDP-ARCHAEOL SYNTHASE"/>
    <property type="match status" value="1"/>
</dbReference>
<comment type="catalytic activity">
    <reaction evidence="11">
        <text>2,3-bis-O-(geranylgeranyl)-sn-glycerol 1-phosphate + CTP + H(+) = CDP-2,3-bis-O-(geranylgeranyl)-sn-glycerol + diphosphate</text>
        <dbReference type="Rhea" id="RHEA:25690"/>
        <dbReference type="ChEBI" id="CHEBI:15378"/>
        <dbReference type="ChEBI" id="CHEBI:33019"/>
        <dbReference type="ChEBI" id="CHEBI:37563"/>
        <dbReference type="ChEBI" id="CHEBI:58837"/>
        <dbReference type="ChEBI" id="CHEBI:58838"/>
        <dbReference type="EC" id="2.7.7.67"/>
    </reaction>
</comment>
<dbReference type="EMBL" id="RXIL01000060">
    <property type="protein sequence ID" value="RZN70195.1"/>
    <property type="molecule type" value="Genomic_DNA"/>
</dbReference>
<reference evidence="12 13" key="1">
    <citation type="journal article" date="2019" name="Nat. Microbiol.">
        <title>Wide diversity of methane and short-chain alkane metabolisms in uncultured archaea.</title>
        <authorList>
            <person name="Borrel G."/>
            <person name="Adam P.S."/>
            <person name="McKay L.J."/>
            <person name="Chen L.X."/>
            <person name="Sierra-Garcia I.N."/>
            <person name="Sieber C.M."/>
            <person name="Letourneur Q."/>
            <person name="Ghozlane A."/>
            <person name="Andersen G.L."/>
            <person name="Li W.J."/>
            <person name="Hallam S.J."/>
            <person name="Muyzer G."/>
            <person name="de Oliveira V.M."/>
            <person name="Inskeep W.P."/>
            <person name="Banfield J.F."/>
            <person name="Gribaldo S."/>
        </authorList>
    </citation>
    <scope>NUCLEOTIDE SEQUENCE [LARGE SCALE GENOMIC DNA]</scope>
    <source>
        <strain evidence="12">NM1b</strain>
    </source>
</reference>
<evidence type="ECO:0000256" key="4">
    <source>
        <dbReference type="ARBA" id="ARBA00022692"/>
    </source>
</evidence>
<evidence type="ECO:0000256" key="9">
    <source>
        <dbReference type="ARBA" id="ARBA00023209"/>
    </source>
</evidence>
<feature type="transmembrane region" description="Helical" evidence="11">
    <location>
        <begin position="78"/>
        <end position="99"/>
    </location>
</feature>
<comment type="caution">
    <text evidence="12">The sequence shown here is derived from an EMBL/GenBank/DDBJ whole genome shotgun (WGS) entry which is preliminary data.</text>
</comment>
<dbReference type="GO" id="GO:0043338">
    <property type="term" value="F:CDP-2,3-bis-(O-geranylgeranyl)-sn-glycerol synthase activity"/>
    <property type="evidence" value="ECO:0007669"/>
    <property type="project" value="UniProtKB-EC"/>
</dbReference>
<name>A0A520KX77_9EURY</name>
<comment type="pathway">
    <text evidence="11">Membrane lipid metabolism; glycerophospholipid metabolism.</text>
</comment>
<dbReference type="HAMAP" id="MF_01117">
    <property type="entry name" value="CDP_archaeol_synth"/>
    <property type="match status" value="1"/>
</dbReference>
<evidence type="ECO:0000256" key="6">
    <source>
        <dbReference type="ARBA" id="ARBA00022989"/>
    </source>
</evidence>
<dbReference type="InterPro" id="IPR002726">
    <property type="entry name" value="CarS_archaea"/>
</dbReference>
<comment type="subcellular location">
    <subcellularLocation>
        <location evidence="11">Cell membrane</location>
        <topology evidence="11">Multi-pass membrane protein</topology>
    </subcellularLocation>
</comment>
<comment type="function">
    <text evidence="11">Catalyzes the formation of CDP-2,3-bis-(O-geranylgeranyl)-sn-glycerol (CDP-archaeol) from 2,3-bis-(O-geranylgeranyl)-sn-glycerol 1-phosphate (DGGGP) and CTP. This reaction is the third ether-bond-formation step in the biosynthesis of archaeal membrane lipids.</text>
</comment>
<evidence type="ECO:0000313" key="13">
    <source>
        <dbReference type="Proteomes" id="UP000320766"/>
    </source>
</evidence>
<feature type="transmembrane region" description="Helical" evidence="11">
    <location>
        <begin position="120"/>
        <end position="139"/>
    </location>
</feature>
<keyword evidence="5 11" id="KW-0460">Magnesium</keyword>
<keyword evidence="4 11" id="KW-0812">Transmembrane</keyword>
<evidence type="ECO:0000256" key="8">
    <source>
        <dbReference type="ARBA" id="ARBA00023136"/>
    </source>
</evidence>
<dbReference type="InterPro" id="IPR032690">
    <property type="entry name" value="CarS"/>
</dbReference>
<feature type="transmembrane region" description="Helical" evidence="11">
    <location>
        <begin position="145"/>
        <end position="167"/>
    </location>
</feature>
<evidence type="ECO:0000256" key="3">
    <source>
        <dbReference type="ARBA" id="ARBA00022679"/>
    </source>
</evidence>
<dbReference type="NCBIfam" id="NF003114">
    <property type="entry name" value="PRK04032.1"/>
    <property type="match status" value="1"/>
</dbReference>
<evidence type="ECO:0000256" key="11">
    <source>
        <dbReference type="HAMAP-Rule" id="MF_01117"/>
    </source>
</evidence>
<evidence type="ECO:0000313" key="12">
    <source>
        <dbReference type="EMBL" id="RZN70195.1"/>
    </source>
</evidence>
<evidence type="ECO:0000256" key="1">
    <source>
        <dbReference type="ARBA" id="ARBA00022475"/>
    </source>
</evidence>
<keyword evidence="9 11" id="KW-0594">Phospholipid biosynthesis</keyword>